<dbReference type="Gene3D" id="3.60.15.10">
    <property type="entry name" value="Ribonuclease Z/Hydroxyacylglutathione hydrolase-like"/>
    <property type="match status" value="1"/>
</dbReference>
<gene>
    <name evidence="2" type="ORF">ENO10_06205</name>
</gene>
<evidence type="ECO:0000259" key="1">
    <source>
        <dbReference type="SMART" id="SM00849"/>
    </source>
</evidence>
<dbReference type="PANTHER" id="PTHR42663:SF6">
    <property type="entry name" value="HYDROLASE C777.06C-RELATED"/>
    <property type="match status" value="1"/>
</dbReference>
<dbReference type="Proteomes" id="UP000885753">
    <property type="component" value="Unassembled WGS sequence"/>
</dbReference>
<dbReference type="SMART" id="SM00849">
    <property type="entry name" value="Lactamase_B"/>
    <property type="match status" value="1"/>
</dbReference>
<name>A0A7C2RN87_9FLAO</name>
<comment type="caution">
    <text evidence="2">The sequence shown here is derived from an EMBL/GenBank/DDBJ whole genome shotgun (WGS) entry which is preliminary data.</text>
</comment>
<dbReference type="PANTHER" id="PTHR42663">
    <property type="entry name" value="HYDROLASE C777.06C-RELATED-RELATED"/>
    <property type="match status" value="1"/>
</dbReference>
<dbReference type="InterPro" id="IPR001279">
    <property type="entry name" value="Metallo-B-lactamas"/>
</dbReference>
<sequence length="228" mass="26096">MKIKILGTRGKIPQPDPRHKNYSGILIDEKILVDAGEAEYLKYEPEAIIFTHFHPDHAFFVFNNEVFSPEIPLFGPEPQELVPHLKVVSKKFRIGEYSFTPVPVIHALHLKSLGYIIQKGEKSIFITGDVAWIEKANLQEFPHVDLVITEASFLRKGGMIRRKEDKIFGHTGIPDLIRLLSPHTRRMVLVHFGSWFFKDVQESGKKLKSLETEDLEIIPAHDGLEIEV</sequence>
<organism evidence="2">
    <name type="scientific">Salinimicrobium catena</name>
    <dbReference type="NCBI Taxonomy" id="390640"/>
    <lineage>
        <taxon>Bacteria</taxon>
        <taxon>Pseudomonadati</taxon>
        <taxon>Bacteroidota</taxon>
        <taxon>Flavobacteriia</taxon>
        <taxon>Flavobacteriales</taxon>
        <taxon>Flavobacteriaceae</taxon>
        <taxon>Salinimicrobium</taxon>
    </lineage>
</organism>
<dbReference type="EMBL" id="DSEE01000451">
    <property type="protein sequence ID" value="HER40796.1"/>
    <property type="molecule type" value="Genomic_DNA"/>
</dbReference>
<proteinExistence type="predicted"/>
<accession>A0A7C2RN87</accession>
<reference evidence="2" key="1">
    <citation type="journal article" date="2020" name="mSystems">
        <title>Genome- and Community-Level Interaction Insights into Carbon Utilization and Element Cycling Functions of Hydrothermarchaeota in Hydrothermal Sediment.</title>
        <authorList>
            <person name="Zhou Z."/>
            <person name="Liu Y."/>
            <person name="Xu W."/>
            <person name="Pan J."/>
            <person name="Luo Z.H."/>
            <person name="Li M."/>
        </authorList>
    </citation>
    <scope>NUCLEOTIDE SEQUENCE [LARGE SCALE GENOMIC DNA]</scope>
    <source>
        <strain evidence="2">SpSt-1235</strain>
    </source>
</reference>
<dbReference type="InterPro" id="IPR036866">
    <property type="entry name" value="RibonucZ/Hydroxyglut_hydro"/>
</dbReference>
<dbReference type="Pfam" id="PF12706">
    <property type="entry name" value="Lactamase_B_2"/>
    <property type="match status" value="1"/>
</dbReference>
<dbReference type="AlphaFoldDB" id="A0A7C2RN87"/>
<protein>
    <recommendedName>
        <fullName evidence="1">Metallo-beta-lactamase domain-containing protein</fullName>
    </recommendedName>
</protein>
<feature type="domain" description="Metallo-beta-lactamase" evidence="1">
    <location>
        <begin position="20"/>
        <end position="170"/>
    </location>
</feature>
<evidence type="ECO:0000313" key="2">
    <source>
        <dbReference type="EMBL" id="HER40796.1"/>
    </source>
</evidence>
<dbReference type="SUPFAM" id="SSF56281">
    <property type="entry name" value="Metallo-hydrolase/oxidoreductase"/>
    <property type="match status" value="1"/>
</dbReference>